<dbReference type="PANTHER" id="PTHR44688:SF16">
    <property type="entry name" value="DNA-BINDING TRANSCRIPTIONAL ACTIVATOR DEVR_DOSR"/>
    <property type="match status" value="1"/>
</dbReference>
<dbReference type="STRING" id="1032480.MLP_21110"/>
<proteinExistence type="predicted"/>
<dbReference type="InterPro" id="IPR000792">
    <property type="entry name" value="Tscrpt_reg_LuxR_C"/>
</dbReference>
<organism evidence="5 6">
    <name type="scientific">Microlunatus phosphovorus (strain ATCC 700054 / DSM 10555 / JCM 9379 / NBRC 101784 / NCIMB 13414 / VKM Ac-1990 / NM-1)</name>
    <dbReference type="NCBI Taxonomy" id="1032480"/>
    <lineage>
        <taxon>Bacteria</taxon>
        <taxon>Bacillati</taxon>
        <taxon>Actinomycetota</taxon>
        <taxon>Actinomycetes</taxon>
        <taxon>Propionibacteriales</taxon>
        <taxon>Propionibacteriaceae</taxon>
        <taxon>Microlunatus</taxon>
    </lineage>
</organism>
<dbReference type="SMART" id="SM00421">
    <property type="entry name" value="HTH_LUXR"/>
    <property type="match status" value="1"/>
</dbReference>
<dbReference type="PROSITE" id="PS00622">
    <property type="entry name" value="HTH_LUXR_1"/>
    <property type="match status" value="1"/>
</dbReference>
<dbReference type="PROSITE" id="PS50043">
    <property type="entry name" value="HTH_LUXR_2"/>
    <property type="match status" value="1"/>
</dbReference>
<dbReference type="Proteomes" id="UP000007947">
    <property type="component" value="Chromosome"/>
</dbReference>
<dbReference type="PRINTS" id="PR00038">
    <property type="entry name" value="HTHLUXR"/>
</dbReference>
<evidence type="ECO:0000256" key="2">
    <source>
        <dbReference type="ARBA" id="ARBA00023125"/>
    </source>
</evidence>
<keyword evidence="3" id="KW-0804">Transcription</keyword>
<dbReference type="EMBL" id="AP012204">
    <property type="protein sequence ID" value="BAK35125.1"/>
    <property type="molecule type" value="Genomic_DNA"/>
</dbReference>
<dbReference type="CDD" id="cd06170">
    <property type="entry name" value="LuxR_C_like"/>
    <property type="match status" value="1"/>
</dbReference>
<dbReference type="Gene3D" id="3.40.50.300">
    <property type="entry name" value="P-loop containing nucleotide triphosphate hydrolases"/>
    <property type="match status" value="1"/>
</dbReference>
<evidence type="ECO:0000313" key="5">
    <source>
        <dbReference type="EMBL" id="BAK35125.1"/>
    </source>
</evidence>
<dbReference type="PANTHER" id="PTHR44688">
    <property type="entry name" value="DNA-BINDING TRANSCRIPTIONAL ACTIVATOR DEVR_DOSR"/>
    <property type="match status" value="1"/>
</dbReference>
<dbReference type="GO" id="GO:0003677">
    <property type="term" value="F:DNA binding"/>
    <property type="evidence" value="ECO:0007669"/>
    <property type="project" value="UniProtKB-KW"/>
</dbReference>
<dbReference type="InterPro" id="IPR027417">
    <property type="entry name" value="P-loop_NTPase"/>
</dbReference>
<evidence type="ECO:0000259" key="4">
    <source>
        <dbReference type="PROSITE" id="PS50043"/>
    </source>
</evidence>
<evidence type="ECO:0000256" key="3">
    <source>
        <dbReference type="ARBA" id="ARBA00023163"/>
    </source>
</evidence>
<dbReference type="SUPFAM" id="SSF52540">
    <property type="entry name" value="P-loop containing nucleoside triphosphate hydrolases"/>
    <property type="match status" value="1"/>
</dbReference>
<dbReference type="Gene3D" id="1.10.10.10">
    <property type="entry name" value="Winged helix-like DNA-binding domain superfamily/Winged helix DNA-binding domain"/>
    <property type="match status" value="1"/>
</dbReference>
<keyword evidence="2" id="KW-0238">DNA-binding</keyword>
<dbReference type="KEGG" id="mph:MLP_21110"/>
<evidence type="ECO:0000256" key="1">
    <source>
        <dbReference type="ARBA" id="ARBA00023015"/>
    </source>
</evidence>
<dbReference type="eggNOG" id="COG2197">
    <property type="taxonomic scope" value="Bacteria"/>
</dbReference>
<dbReference type="InterPro" id="IPR016032">
    <property type="entry name" value="Sig_transdc_resp-reg_C-effctor"/>
</dbReference>
<dbReference type="GO" id="GO:0006355">
    <property type="term" value="P:regulation of DNA-templated transcription"/>
    <property type="evidence" value="ECO:0007669"/>
    <property type="project" value="InterPro"/>
</dbReference>
<keyword evidence="6" id="KW-1185">Reference proteome</keyword>
<gene>
    <name evidence="5" type="ordered locus">MLP_21110</name>
</gene>
<dbReference type="RefSeq" id="WP_013862997.1">
    <property type="nucleotide sequence ID" value="NC_015635.1"/>
</dbReference>
<dbReference type="HOGENOM" id="CLU_015308_1_0_11"/>
<reference evidence="5 6" key="1">
    <citation type="submission" date="2011-05" db="EMBL/GenBank/DDBJ databases">
        <title>Whole genome sequence of Microlunatus phosphovorus NM-1.</title>
        <authorList>
            <person name="Hosoyama A."/>
            <person name="Sasaki K."/>
            <person name="Harada T."/>
            <person name="Igarashi R."/>
            <person name="Kawakoshi A."/>
            <person name="Sasagawa M."/>
            <person name="Fukada J."/>
            <person name="Nakamura S."/>
            <person name="Katano Y."/>
            <person name="Hanada S."/>
            <person name="Kamagata Y."/>
            <person name="Nakamura N."/>
            <person name="Yamazaki S."/>
            <person name="Fujita N."/>
        </authorList>
    </citation>
    <scope>NUCLEOTIDE SEQUENCE [LARGE SCALE GENOMIC DNA]</scope>
    <source>
        <strain evidence="6">ATCC 700054 / DSM 10555 / JCM 9379 / NBRC 101784 / NCIMB 13414 / VKM Ac-1990 / NM-1</strain>
    </source>
</reference>
<evidence type="ECO:0000313" key="6">
    <source>
        <dbReference type="Proteomes" id="UP000007947"/>
    </source>
</evidence>
<feature type="domain" description="HTH luxR-type" evidence="4">
    <location>
        <begin position="799"/>
        <end position="864"/>
    </location>
</feature>
<dbReference type="InterPro" id="IPR036388">
    <property type="entry name" value="WH-like_DNA-bd_sf"/>
</dbReference>
<accession>F5XDV2</accession>
<dbReference type="Pfam" id="PF00196">
    <property type="entry name" value="GerE"/>
    <property type="match status" value="1"/>
</dbReference>
<protein>
    <submittedName>
        <fullName evidence="5">Putative LuxR family transcriptional regulator</fullName>
    </submittedName>
</protein>
<keyword evidence="1" id="KW-0805">Transcription regulation</keyword>
<dbReference type="OrthoDB" id="3734643at2"/>
<dbReference type="SUPFAM" id="SSF46894">
    <property type="entry name" value="C-terminal effector domain of the bipartite response regulators"/>
    <property type="match status" value="1"/>
</dbReference>
<dbReference type="AlphaFoldDB" id="F5XDV2"/>
<name>F5XDV2_MICPN</name>
<sequence>MPSRWPFVGRRREVDAVVAACGPGTAGIVLVGPAGVGKTRIAEVAIRRLRQRGREARIVMATGSTSSVPFGAFGAYSLPVDPTGDLVTAVCAILGARSRAGATACLIDDAQLLDERSASLVRRLVVDRAVTLILTIRSGEPVPQDITALWRDGHLRRLDVGHLDETELIAAAEASLGGALDSFAAARLTSLSGGNVMYFRQLVEGQREAGHLMRVGEIWRWDVTPGVPPGLSELITDRLADLPQAVGEVLDLVALAEPLELAALIRLTSAEAAERAERHGVILIDEANGRLVARAAHPLFGEVAVTALPRLRARRLRGRIAEALAHDAAPDPVLTLRRAVLSLDADATPPAGLLTRGAALAVTAGDSDLADRLAGAALAAGEGFAAQNVRAFVRSWAGRDPGAADRELIRLAELARTPDEAVHAVLHRALHLAWGCAQPEAAVGVLDAGRVQWPDSPILLAGRSLIEVYWAGELRDAAGLLLDPNLPPEATALAATAVAAQAAACGRFATFVTATEQGLAAVALAGAPASFGVSVTPMAVHGYCLAGALDVARRIAGDRHREALGKEPYAQFVACMAGDAELSGGAVHSALRLFREAWAGFAPYGDLGPWRFVCAVGMCSATALLGDVDAAREWYVEAQARRQPSFALLDVDLMLAGSGVASAEGATQEAIDLALTAADLAGARSHAAYELLSLQRAVLLGAPGLAARVGALATVVDGPRAELVRLLATAAEQGDGAVLREASAGLERMGDLMAAGDAAVLACEAFQRSGAGVAAQESRVRVRRLIESAGGARTAAMARCVLALPLTGREWEIAELAAHGATSRQIATRLVLSARTVEGHLYRIYQKLGLGTRAELAAALNRGERME</sequence>